<proteinExistence type="predicted"/>
<sequence>MSIISGLGQTPVYRLRSTWRQVSKHVLATLEELRQLLESSKNFAKYREILCGTTSPCVPFLDGIPNTTSSGMINFTKRRKTAKVIQEIQQYQTVPYALQPVPELQDYIICNIQAAKDVHEMYNRSLEIEPTENGEEDILGSPAVNHMSSVVIASLILR</sequence>
<dbReference type="AlphaFoldDB" id="A0A4S3JCY1"/>
<protein>
    <recommendedName>
        <fullName evidence="3">Ras-GEF domain-containing protein</fullName>
    </recommendedName>
</protein>
<dbReference type="Proteomes" id="UP000308092">
    <property type="component" value="Unassembled WGS sequence"/>
</dbReference>
<reference evidence="4 5" key="1">
    <citation type="submission" date="2019-03" db="EMBL/GenBank/DDBJ databases">
        <title>The genome sequence of a newly discovered highly antifungal drug resistant Aspergillus species, Aspergillus tanneri NIH 1004.</title>
        <authorList>
            <person name="Mounaud S."/>
            <person name="Singh I."/>
            <person name="Joardar V."/>
            <person name="Pakala S."/>
            <person name="Pakala S."/>
            <person name="Venepally P."/>
            <person name="Hoover J."/>
            <person name="Nierman W."/>
            <person name="Chung J."/>
            <person name="Losada L."/>
        </authorList>
    </citation>
    <scope>NUCLEOTIDE SEQUENCE [LARGE SCALE GENOMIC DNA]</scope>
    <source>
        <strain evidence="4 5">NIH1004</strain>
    </source>
</reference>
<dbReference type="VEuPathDB" id="FungiDB:EYZ11_007629"/>
<dbReference type="InterPro" id="IPR036964">
    <property type="entry name" value="RASGEF_cat_dom_sf"/>
</dbReference>
<dbReference type="SMART" id="SM00147">
    <property type="entry name" value="RasGEF"/>
    <property type="match status" value="1"/>
</dbReference>
<feature type="domain" description="Ras-GEF" evidence="3">
    <location>
        <begin position="1"/>
        <end position="131"/>
    </location>
</feature>
<dbReference type="PANTHER" id="PTHR23113">
    <property type="entry name" value="GUANINE NUCLEOTIDE EXCHANGE FACTOR"/>
    <property type="match status" value="1"/>
</dbReference>
<dbReference type="PANTHER" id="PTHR23113:SF368">
    <property type="entry name" value="CELL DIVISION CONTROL PROTEIN 25"/>
    <property type="match status" value="1"/>
</dbReference>
<accession>A0A4S3JCY1</accession>
<evidence type="ECO:0000256" key="1">
    <source>
        <dbReference type="ARBA" id="ARBA00022658"/>
    </source>
</evidence>
<evidence type="ECO:0000313" key="4">
    <source>
        <dbReference type="EMBL" id="THC92905.1"/>
    </source>
</evidence>
<dbReference type="InterPro" id="IPR008937">
    <property type="entry name" value="Ras-like_GEF"/>
</dbReference>
<evidence type="ECO:0000256" key="2">
    <source>
        <dbReference type="PROSITE-ProRule" id="PRU00168"/>
    </source>
</evidence>
<keyword evidence="1 2" id="KW-0344">Guanine-nucleotide releasing factor</keyword>
<dbReference type="STRING" id="1220188.A0A4S3JCY1"/>
<dbReference type="GO" id="GO:0007265">
    <property type="term" value="P:Ras protein signal transduction"/>
    <property type="evidence" value="ECO:0007669"/>
    <property type="project" value="TreeGrafter"/>
</dbReference>
<dbReference type="Gene3D" id="1.10.840.10">
    <property type="entry name" value="Ras guanine-nucleotide exchange factors catalytic domain"/>
    <property type="match status" value="1"/>
</dbReference>
<evidence type="ECO:0000259" key="3">
    <source>
        <dbReference type="PROSITE" id="PS50009"/>
    </source>
</evidence>
<dbReference type="PROSITE" id="PS50009">
    <property type="entry name" value="RASGEF_CAT"/>
    <property type="match status" value="1"/>
</dbReference>
<dbReference type="SUPFAM" id="SSF48366">
    <property type="entry name" value="Ras GEF"/>
    <property type="match status" value="1"/>
</dbReference>
<gene>
    <name evidence="4" type="ORF">EYZ11_007629</name>
</gene>
<evidence type="ECO:0000313" key="5">
    <source>
        <dbReference type="Proteomes" id="UP000308092"/>
    </source>
</evidence>
<dbReference type="Pfam" id="PF00617">
    <property type="entry name" value="RasGEF"/>
    <property type="match status" value="1"/>
</dbReference>
<dbReference type="InterPro" id="IPR001895">
    <property type="entry name" value="RASGEF_cat_dom"/>
</dbReference>
<dbReference type="GO" id="GO:0005085">
    <property type="term" value="F:guanyl-nucleotide exchange factor activity"/>
    <property type="evidence" value="ECO:0007669"/>
    <property type="project" value="UniProtKB-KW"/>
</dbReference>
<dbReference type="GO" id="GO:0005886">
    <property type="term" value="C:plasma membrane"/>
    <property type="evidence" value="ECO:0007669"/>
    <property type="project" value="TreeGrafter"/>
</dbReference>
<dbReference type="EMBL" id="SOSA01000301">
    <property type="protein sequence ID" value="THC92905.1"/>
    <property type="molecule type" value="Genomic_DNA"/>
</dbReference>
<dbReference type="InterPro" id="IPR023578">
    <property type="entry name" value="Ras_GEF_dom_sf"/>
</dbReference>
<organism evidence="4 5">
    <name type="scientific">Aspergillus tanneri</name>
    <dbReference type="NCBI Taxonomy" id="1220188"/>
    <lineage>
        <taxon>Eukaryota</taxon>
        <taxon>Fungi</taxon>
        <taxon>Dikarya</taxon>
        <taxon>Ascomycota</taxon>
        <taxon>Pezizomycotina</taxon>
        <taxon>Eurotiomycetes</taxon>
        <taxon>Eurotiomycetidae</taxon>
        <taxon>Eurotiales</taxon>
        <taxon>Aspergillaceae</taxon>
        <taxon>Aspergillus</taxon>
        <taxon>Aspergillus subgen. Circumdati</taxon>
    </lineage>
</organism>
<name>A0A4S3JCY1_9EURO</name>
<comment type="caution">
    <text evidence="4">The sequence shown here is derived from an EMBL/GenBank/DDBJ whole genome shotgun (WGS) entry which is preliminary data.</text>
</comment>
<keyword evidence="5" id="KW-1185">Reference proteome</keyword>